<dbReference type="InterPro" id="IPR008333">
    <property type="entry name" value="Cbr1-like_FAD-bd_dom"/>
</dbReference>
<evidence type="ECO:0000313" key="18">
    <source>
        <dbReference type="Proteomes" id="UP000018951"/>
    </source>
</evidence>
<keyword evidence="6 14" id="KW-0561">Oxygen transport</keyword>
<dbReference type="SUPFAM" id="SSF63380">
    <property type="entry name" value="Riboflavin synthase domain-like"/>
    <property type="match status" value="1"/>
</dbReference>
<comment type="caution">
    <text evidence="17">The sequence shown here is derived from an EMBL/GenBank/DDBJ whole genome shotgun (WGS) entry which is preliminary data.</text>
</comment>
<dbReference type="Pfam" id="PF00042">
    <property type="entry name" value="Globin"/>
    <property type="match status" value="1"/>
</dbReference>
<dbReference type="Gene3D" id="2.40.30.10">
    <property type="entry name" value="Translation factors"/>
    <property type="match status" value="1"/>
</dbReference>
<evidence type="ECO:0000256" key="14">
    <source>
        <dbReference type="RuleBase" id="RU000356"/>
    </source>
</evidence>
<dbReference type="Proteomes" id="UP000018951">
    <property type="component" value="Unassembled WGS sequence"/>
</dbReference>
<dbReference type="InterPro" id="IPR017927">
    <property type="entry name" value="FAD-bd_FR_type"/>
</dbReference>
<evidence type="ECO:0000313" key="17">
    <source>
        <dbReference type="EMBL" id="ETO91587.1"/>
    </source>
</evidence>
<keyword evidence="18" id="KW-1185">Reference proteome</keyword>
<comment type="function">
    <text evidence="11">Is involved in NO detoxification in an aerobic process, termed nitric oxide dioxygenase (NOD) reaction that utilizes O(2) and NAD(P)H to convert NO to nitrate, which protects the bacterium from various noxious nitrogen compounds. Therefore, plays a central role in the inducible response to nitrosative stress.</text>
</comment>
<dbReference type="GO" id="GO:0008941">
    <property type="term" value="F:nitric oxide dioxygenase NAD(P)H activity"/>
    <property type="evidence" value="ECO:0007669"/>
    <property type="project" value="UniProtKB-EC"/>
</dbReference>
<accession>W2V1Q3</accession>
<dbReference type="SUPFAM" id="SSF52343">
    <property type="entry name" value="Ferredoxin reductase-like, C-terminal NADP-linked domain"/>
    <property type="match status" value="1"/>
</dbReference>
<feature type="domain" description="FAD-binding FR-type" evidence="16">
    <location>
        <begin position="151"/>
        <end position="261"/>
    </location>
</feature>
<evidence type="ECO:0000256" key="1">
    <source>
        <dbReference type="ARBA" id="ARBA00001970"/>
    </source>
</evidence>
<evidence type="ECO:0000256" key="10">
    <source>
        <dbReference type="ARBA" id="ARBA00023027"/>
    </source>
</evidence>
<comment type="catalytic activity">
    <reaction evidence="12">
        <text>2 nitric oxide + NADH + 2 O2 = 2 nitrate + NAD(+) + H(+)</text>
        <dbReference type="Rhea" id="RHEA:19469"/>
        <dbReference type="ChEBI" id="CHEBI:15378"/>
        <dbReference type="ChEBI" id="CHEBI:15379"/>
        <dbReference type="ChEBI" id="CHEBI:16480"/>
        <dbReference type="ChEBI" id="CHEBI:17632"/>
        <dbReference type="ChEBI" id="CHEBI:57540"/>
        <dbReference type="ChEBI" id="CHEBI:57945"/>
        <dbReference type="EC" id="1.14.12.17"/>
    </reaction>
</comment>
<gene>
    <name evidence="17" type="ORF">P857_34</name>
</gene>
<dbReference type="EMBL" id="AXCJ01000002">
    <property type="protein sequence ID" value="ETO91587.1"/>
    <property type="molecule type" value="Genomic_DNA"/>
</dbReference>
<keyword evidence="14" id="KW-0813">Transport</keyword>
<organism evidence="17 18">
    <name type="scientific">Candidatus Xenolissoclinum pacificiensis L6</name>
    <dbReference type="NCBI Taxonomy" id="1401685"/>
    <lineage>
        <taxon>Bacteria</taxon>
        <taxon>Pseudomonadati</taxon>
        <taxon>Pseudomonadota</taxon>
        <taxon>Alphaproteobacteria</taxon>
        <taxon>Rickettsiales</taxon>
        <taxon>Anaplasmataceae</taxon>
        <taxon>Candidatus Xenolissoclinum</taxon>
    </lineage>
</organism>
<evidence type="ECO:0000256" key="6">
    <source>
        <dbReference type="ARBA" id="ARBA00022621"/>
    </source>
</evidence>
<dbReference type="Gene3D" id="3.40.50.80">
    <property type="entry name" value="Nucleotide-binding domain of ferredoxin-NADP reductase (FNR) module"/>
    <property type="match status" value="1"/>
</dbReference>
<dbReference type="InterPro" id="IPR000971">
    <property type="entry name" value="Globin"/>
</dbReference>
<evidence type="ECO:0000256" key="12">
    <source>
        <dbReference type="ARBA" id="ARBA00048649"/>
    </source>
</evidence>
<evidence type="ECO:0000256" key="4">
    <source>
        <dbReference type="ARBA" id="ARBA00022575"/>
    </source>
</evidence>
<dbReference type="InterPro" id="IPR012292">
    <property type="entry name" value="Globin/Proto"/>
</dbReference>
<dbReference type="GO" id="GO:0071500">
    <property type="term" value="P:cellular response to nitrosative stress"/>
    <property type="evidence" value="ECO:0007669"/>
    <property type="project" value="TreeGrafter"/>
</dbReference>
<dbReference type="GO" id="GO:0046210">
    <property type="term" value="P:nitric oxide catabolic process"/>
    <property type="evidence" value="ECO:0007669"/>
    <property type="project" value="TreeGrafter"/>
</dbReference>
<keyword evidence="5 14" id="KW-0349">Heme</keyword>
<dbReference type="GO" id="GO:0019825">
    <property type="term" value="F:oxygen binding"/>
    <property type="evidence" value="ECO:0007669"/>
    <property type="project" value="InterPro"/>
</dbReference>
<reference evidence="17 18" key="1">
    <citation type="journal article" date="2013" name="PLoS ONE">
        <title>Bacterial endosymbiosis in a chordate host: long-term co-evolution and conservation of secondary metabolism.</title>
        <authorList>
            <person name="Kwan J.C."/>
            <person name="Schmidt E.W."/>
        </authorList>
    </citation>
    <scope>NUCLEOTIDE SEQUENCE [LARGE SCALE GENOMIC DNA]</scope>
    <source>
        <strain evidence="18">L6</strain>
    </source>
</reference>
<dbReference type="EC" id="1.14.12.17" evidence="3"/>
<dbReference type="GO" id="GO:0020037">
    <property type="term" value="F:heme binding"/>
    <property type="evidence" value="ECO:0007669"/>
    <property type="project" value="InterPro"/>
</dbReference>
<dbReference type="STRING" id="1401685.P857_34"/>
<evidence type="ECO:0000256" key="9">
    <source>
        <dbReference type="ARBA" id="ARBA00023004"/>
    </source>
</evidence>
<keyword evidence="4" id="KW-0216">Detoxification</keyword>
<comment type="similarity">
    <text evidence="2">In the C-terminal section; belongs to the flavoprotein pyridine nucleotide cytochrome reductase family.</text>
</comment>
<dbReference type="InterPro" id="IPR017938">
    <property type="entry name" value="Riboflavin_synthase-like_b-brl"/>
</dbReference>
<dbReference type="GO" id="GO:0005344">
    <property type="term" value="F:oxygen carrier activity"/>
    <property type="evidence" value="ECO:0007669"/>
    <property type="project" value="UniProtKB-KW"/>
</dbReference>
<dbReference type="GO" id="GO:0046872">
    <property type="term" value="F:metal ion binding"/>
    <property type="evidence" value="ECO:0007669"/>
    <property type="project" value="UniProtKB-KW"/>
</dbReference>
<comment type="cofactor">
    <cofactor evidence="1">
        <name>heme b</name>
        <dbReference type="ChEBI" id="CHEBI:60344"/>
    </cofactor>
</comment>
<evidence type="ECO:0000256" key="5">
    <source>
        <dbReference type="ARBA" id="ARBA00022617"/>
    </source>
</evidence>
<dbReference type="InterPro" id="IPR001433">
    <property type="entry name" value="OxRdtase_FAD/NAD-bd"/>
</dbReference>
<keyword evidence="15" id="KW-1133">Transmembrane helix</keyword>
<comment type="catalytic activity">
    <reaction evidence="13">
        <text>2 nitric oxide + NADPH + 2 O2 = 2 nitrate + NADP(+) + H(+)</text>
        <dbReference type="Rhea" id="RHEA:19465"/>
        <dbReference type="ChEBI" id="CHEBI:15378"/>
        <dbReference type="ChEBI" id="CHEBI:15379"/>
        <dbReference type="ChEBI" id="CHEBI:16480"/>
        <dbReference type="ChEBI" id="CHEBI:17632"/>
        <dbReference type="ChEBI" id="CHEBI:57783"/>
        <dbReference type="ChEBI" id="CHEBI:58349"/>
        <dbReference type="EC" id="1.14.12.17"/>
    </reaction>
</comment>
<proteinExistence type="inferred from homology"/>
<evidence type="ECO:0000256" key="11">
    <source>
        <dbReference type="ARBA" id="ARBA00025094"/>
    </source>
</evidence>
<evidence type="ECO:0000259" key="16">
    <source>
        <dbReference type="PROSITE" id="PS51384"/>
    </source>
</evidence>
<dbReference type="GO" id="GO:0071949">
    <property type="term" value="F:FAD binding"/>
    <property type="evidence" value="ECO:0007669"/>
    <property type="project" value="TreeGrafter"/>
</dbReference>
<dbReference type="AlphaFoldDB" id="W2V1Q3"/>
<keyword evidence="10" id="KW-0520">NAD</keyword>
<keyword evidence="15" id="KW-0472">Membrane</keyword>
<dbReference type="InterPro" id="IPR039261">
    <property type="entry name" value="FNR_nucleotide-bd"/>
</dbReference>
<dbReference type="Pfam" id="PF00175">
    <property type="entry name" value="NAD_binding_1"/>
    <property type="match status" value="1"/>
</dbReference>
<dbReference type="PANTHER" id="PTHR43396:SF3">
    <property type="entry name" value="FLAVOHEMOPROTEIN"/>
    <property type="match status" value="1"/>
</dbReference>
<name>W2V1Q3_9RICK</name>
<keyword evidence="9" id="KW-0408">Iron</keyword>
<dbReference type="Pfam" id="PF00970">
    <property type="entry name" value="FAD_binding_6"/>
    <property type="match status" value="1"/>
</dbReference>
<dbReference type="InterPro" id="IPR009050">
    <property type="entry name" value="Globin-like_sf"/>
</dbReference>
<keyword evidence="15" id="KW-0812">Transmembrane</keyword>
<keyword evidence="7" id="KW-0479">Metal-binding</keyword>
<evidence type="ECO:0000256" key="8">
    <source>
        <dbReference type="ARBA" id="ARBA00022857"/>
    </source>
</evidence>
<dbReference type="Gene3D" id="1.10.490.10">
    <property type="entry name" value="Globins"/>
    <property type="match status" value="1"/>
</dbReference>
<comment type="similarity">
    <text evidence="14">Belongs to the globin family.</text>
</comment>
<evidence type="ECO:0000256" key="2">
    <source>
        <dbReference type="ARBA" id="ARBA00006401"/>
    </source>
</evidence>
<dbReference type="GO" id="GO:0009636">
    <property type="term" value="P:response to toxic substance"/>
    <property type="evidence" value="ECO:0007669"/>
    <property type="project" value="UniProtKB-KW"/>
</dbReference>
<keyword evidence="8" id="KW-0521">NADP</keyword>
<dbReference type="PROSITE" id="PS51384">
    <property type="entry name" value="FAD_FR"/>
    <property type="match status" value="1"/>
</dbReference>
<evidence type="ECO:0000256" key="3">
    <source>
        <dbReference type="ARBA" id="ARBA00012229"/>
    </source>
</evidence>
<evidence type="ECO:0000256" key="7">
    <source>
        <dbReference type="ARBA" id="ARBA00022723"/>
    </source>
</evidence>
<evidence type="ECO:0000256" key="13">
    <source>
        <dbReference type="ARBA" id="ARBA00049433"/>
    </source>
</evidence>
<feature type="transmembrane region" description="Helical" evidence="15">
    <location>
        <begin position="269"/>
        <end position="290"/>
    </location>
</feature>
<dbReference type="SUPFAM" id="SSF46458">
    <property type="entry name" value="Globin-like"/>
    <property type="match status" value="1"/>
</dbReference>
<evidence type="ECO:0000256" key="15">
    <source>
        <dbReference type="SAM" id="Phobius"/>
    </source>
</evidence>
<dbReference type="PANTHER" id="PTHR43396">
    <property type="entry name" value="FLAVOHEMOPROTEIN"/>
    <property type="match status" value="1"/>
</dbReference>
<protein>
    <recommendedName>
        <fullName evidence="3">nitric oxide dioxygenase</fullName>
        <ecNumber evidence="3">1.14.12.17</ecNumber>
    </recommendedName>
</protein>
<sequence>MISHKTKRIIKNTVYFLKAKKGNSFNSFDQEGVSCHHDIYNFICLNKQINPDIQYKALINMIYSYAEYIEHLDQFEYRVKYILYNHVLMMIEPEYYSVILVNLLNYLQNILGDVYTPDVMNAWMEAYAVLVNILMQCKLEIKQKNHYWSWKGFEEFEVVNKVKESETIISLYLEPKIYMGRINFLPGQYITLRFPSKEEGTIIKYYSLSNIPNHEYLRINVQKPATYAKKDNDNISRKIYHDLKKGDFIEVGPPCGDFFFDARKDRKEFLVFVVDGIGIFPVLSIILTIFTENMDGKVLLLYSTRHEYEQSFRSTIENVMERYKNFTCYHFYTKPASKGVSYNMGDNIIYGSITMDLIRSLSPRTSEFYICGPKLFMQEIYQGLSIWGVCRSQMHFEFF</sequence>